<dbReference type="AlphaFoldDB" id="A0A8X6XXQ9"/>
<proteinExistence type="predicted"/>
<comment type="caution">
    <text evidence="1">The sequence shown here is derived from an EMBL/GenBank/DDBJ whole genome shotgun (WGS) entry which is preliminary data.</text>
</comment>
<evidence type="ECO:0000313" key="1">
    <source>
        <dbReference type="EMBL" id="GFY61266.1"/>
    </source>
</evidence>
<protein>
    <submittedName>
        <fullName evidence="1">Uncharacterized protein</fullName>
    </submittedName>
</protein>
<keyword evidence="2" id="KW-1185">Reference proteome</keyword>
<evidence type="ECO:0000313" key="2">
    <source>
        <dbReference type="Proteomes" id="UP000886998"/>
    </source>
</evidence>
<accession>A0A8X6XXQ9</accession>
<organism evidence="1 2">
    <name type="scientific">Trichonephila inaurata madagascariensis</name>
    <dbReference type="NCBI Taxonomy" id="2747483"/>
    <lineage>
        <taxon>Eukaryota</taxon>
        <taxon>Metazoa</taxon>
        <taxon>Ecdysozoa</taxon>
        <taxon>Arthropoda</taxon>
        <taxon>Chelicerata</taxon>
        <taxon>Arachnida</taxon>
        <taxon>Araneae</taxon>
        <taxon>Araneomorphae</taxon>
        <taxon>Entelegynae</taxon>
        <taxon>Araneoidea</taxon>
        <taxon>Nephilidae</taxon>
        <taxon>Trichonephila</taxon>
        <taxon>Trichonephila inaurata</taxon>
    </lineage>
</organism>
<dbReference type="EMBL" id="BMAV01013521">
    <property type="protein sequence ID" value="GFY61266.1"/>
    <property type="molecule type" value="Genomic_DNA"/>
</dbReference>
<gene>
    <name evidence="1" type="ORF">TNIN_123741</name>
</gene>
<reference evidence="1" key="1">
    <citation type="submission" date="2020-08" db="EMBL/GenBank/DDBJ databases">
        <title>Multicomponent nature underlies the extraordinary mechanical properties of spider dragline silk.</title>
        <authorList>
            <person name="Kono N."/>
            <person name="Nakamura H."/>
            <person name="Mori M."/>
            <person name="Yoshida Y."/>
            <person name="Ohtoshi R."/>
            <person name="Malay A.D."/>
            <person name="Moran D.A.P."/>
            <person name="Tomita M."/>
            <person name="Numata K."/>
            <person name="Arakawa K."/>
        </authorList>
    </citation>
    <scope>NUCLEOTIDE SEQUENCE</scope>
</reference>
<name>A0A8X6XXQ9_9ARAC</name>
<dbReference type="Proteomes" id="UP000886998">
    <property type="component" value="Unassembled WGS sequence"/>
</dbReference>
<sequence>MNSWMQCISCHSGISRMGYITFAEEGTRRGSEQAMENSELSVRLPDAEVAFVRKGHGSPIYNYPHCSGQVSSGHRAVLA</sequence>